<organism evidence="4 5">
    <name type="scientific">Kocuria palustris PEL</name>
    <dbReference type="NCBI Taxonomy" id="1236550"/>
    <lineage>
        <taxon>Bacteria</taxon>
        <taxon>Bacillati</taxon>
        <taxon>Actinomycetota</taxon>
        <taxon>Actinomycetes</taxon>
        <taxon>Micrococcales</taxon>
        <taxon>Micrococcaceae</taxon>
        <taxon>Kocuria</taxon>
    </lineage>
</organism>
<dbReference type="EMBL" id="ANHZ02000001">
    <property type="protein sequence ID" value="EME37931.1"/>
    <property type="molecule type" value="Genomic_DNA"/>
</dbReference>
<evidence type="ECO:0000259" key="3">
    <source>
        <dbReference type="Pfam" id="PF25362"/>
    </source>
</evidence>
<keyword evidence="5" id="KW-1185">Reference proteome</keyword>
<keyword evidence="2" id="KW-1133">Transmembrane helix</keyword>
<feature type="compositionally biased region" description="Polar residues" evidence="1">
    <location>
        <begin position="177"/>
        <end position="186"/>
    </location>
</feature>
<keyword evidence="2" id="KW-0812">Transmembrane</keyword>
<proteinExistence type="predicted"/>
<dbReference type="Pfam" id="PF25362">
    <property type="entry name" value="bPH_11"/>
    <property type="match status" value="1"/>
</dbReference>
<feature type="transmembrane region" description="Helical" evidence="2">
    <location>
        <begin position="6"/>
        <end position="26"/>
    </location>
</feature>
<evidence type="ECO:0000313" key="4">
    <source>
        <dbReference type="EMBL" id="EME37931.1"/>
    </source>
</evidence>
<evidence type="ECO:0000256" key="2">
    <source>
        <dbReference type="SAM" id="Phobius"/>
    </source>
</evidence>
<dbReference type="AlphaFoldDB" id="M2XFU6"/>
<comment type="caution">
    <text evidence="4">The sequence shown here is derived from an EMBL/GenBank/DDBJ whole genome shotgun (WGS) entry which is preliminary data.</text>
</comment>
<evidence type="ECO:0000256" key="1">
    <source>
        <dbReference type="SAM" id="MobiDB-lite"/>
    </source>
</evidence>
<feature type="domain" description="PH" evidence="3">
    <location>
        <begin position="38"/>
        <end position="159"/>
    </location>
</feature>
<accession>M2XFU6</accession>
<name>M2XFU6_9MICC</name>
<evidence type="ECO:0000313" key="5">
    <source>
        <dbReference type="Proteomes" id="UP000009877"/>
    </source>
</evidence>
<dbReference type="RefSeq" id="WP_006213274.1">
    <property type="nucleotide sequence ID" value="NZ_ANHZ02000001.1"/>
</dbReference>
<dbReference type="InterPro" id="IPR057446">
    <property type="entry name" value="PH_bac"/>
</dbReference>
<dbReference type="Proteomes" id="UP000009877">
    <property type="component" value="Unassembled WGS sequence"/>
</dbReference>
<protein>
    <recommendedName>
        <fullName evidence="3">PH domain-containing protein</fullName>
    </recommendedName>
</protein>
<sequence>MDVRLQTALWGIAVVLVVLVPAALAWRRRRNRDESRAPLPELPSDIEQRDPLGHVDGMYVATTRHGNTMDRLVGHGLGVRTRARVFLYEDGLLIDRTGAEPVWIAAERVTDYGTGSGMVGKFVEPGGLVMVTWDFAGEPVDTGFRPQGSQDRPRLLEALAAYGTAQTSEAPHEGAASASQNQETAP</sequence>
<feature type="region of interest" description="Disordered" evidence="1">
    <location>
        <begin position="162"/>
        <end position="186"/>
    </location>
</feature>
<gene>
    <name evidence="4" type="ORF">C884_00126</name>
</gene>
<keyword evidence="2" id="KW-0472">Membrane</keyword>
<reference evidence="4 5" key="1">
    <citation type="journal article" date="2014" name="Genome Announc.">
        <title>Draft Genome Sequence of Kocuria palustris PEL.</title>
        <authorList>
            <person name="Sharma G."/>
            <person name="Khatri I."/>
            <person name="Subramanian S."/>
        </authorList>
    </citation>
    <scope>NUCLEOTIDE SEQUENCE [LARGE SCALE GENOMIC DNA]</scope>
    <source>
        <strain evidence="4 5">PEL</strain>
    </source>
</reference>